<accession>A0A0C2CUT5</accession>
<protein>
    <submittedName>
        <fullName evidence="1">Uncharacterized protein</fullName>
    </submittedName>
</protein>
<evidence type="ECO:0000313" key="2">
    <source>
        <dbReference type="Proteomes" id="UP000054047"/>
    </source>
</evidence>
<organism evidence="1 2">
    <name type="scientific">Ancylostoma duodenale</name>
    <dbReference type="NCBI Taxonomy" id="51022"/>
    <lineage>
        <taxon>Eukaryota</taxon>
        <taxon>Metazoa</taxon>
        <taxon>Ecdysozoa</taxon>
        <taxon>Nematoda</taxon>
        <taxon>Chromadorea</taxon>
        <taxon>Rhabditida</taxon>
        <taxon>Rhabditina</taxon>
        <taxon>Rhabditomorpha</taxon>
        <taxon>Strongyloidea</taxon>
        <taxon>Ancylostomatidae</taxon>
        <taxon>Ancylostomatinae</taxon>
        <taxon>Ancylostoma</taxon>
    </lineage>
</organism>
<gene>
    <name evidence="1" type="ORF">ANCDUO_09070</name>
</gene>
<proteinExistence type="predicted"/>
<name>A0A0C2CUT5_9BILA</name>
<dbReference type="EMBL" id="KN730759">
    <property type="protein sequence ID" value="KIH60668.1"/>
    <property type="molecule type" value="Genomic_DNA"/>
</dbReference>
<reference evidence="1 2" key="1">
    <citation type="submission" date="2013-12" db="EMBL/GenBank/DDBJ databases">
        <title>Draft genome of the parsitic nematode Ancylostoma duodenale.</title>
        <authorList>
            <person name="Mitreva M."/>
        </authorList>
    </citation>
    <scope>NUCLEOTIDE SEQUENCE [LARGE SCALE GENOMIC DNA]</scope>
    <source>
        <strain evidence="1 2">Zhejiang</strain>
    </source>
</reference>
<sequence length="135" mass="16291">MEMKMLRWMAGITRVDRIRNEKIRERFGIATIADKLRETRLRWKVSEEAPPTALPESGERTERQYREFEEQLLRRGGKSLDKSTYVQDVRRPESTEIEDLRKQVAELEMYRIRARLHIQRLREKIHSYKSSFAII</sequence>
<evidence type="ECO:0000313" key="1">
    <source>
        <dbReference type="EMBL" id="KIH60668.1"/>
    </source>
</evidence>
<dbReference type="AlphaFoldDB" id="A0A0C2CUT5"/>
<keyword evidence="2" id="KW-1185">Reference proteome</keyword>
<dbReference type="OrthoDB" id="424543at2759"/>
<dbReference type="Proteomes" id="UP000054047">
    <property type="component" value="Unassembled WGS sequence"/>
</dbReference>